<dbReference type="EMBL" id="JACHBU010000001">
    <property type="protein sequence ID" value="MBB6507202.1"/>
    <property type="molecule type" value="Genomic_DNA"/>
</dbReference>
<dbReference type="InterPro" id="IPR001789">
    <property type="entry name" value="Sig_transdc_resp-reg_receiver"/>
</dbReference>
<evidence type="ECO:0000313" key="7">
    <source>
        <dbReference type="Proteomes" id="UP000585437"/>
    </source>
</evidence>
<dbReference type="SUPFAM" id="SSF52172">
    <property type="entry name" value="CheY-like"/>
    <property type="match status" value="1"/>
</dbReference>
<keyword evidence="7" id="KW-1185">Reference proteome</keyword>
<protein>
    <submittedName>
        <fullName evidence="6">CheY-like chemotaxis protein</fullName>
    </submittedName>
</protein>
<reference evidence="6 7" key="1">
    <citation type="submission" date="2020-08" db="EMBL/GenBank/DDBJ databases">
        <title>The Agave Microbiome: Exploring the role of microbial communities in plant adaptations to desert environments.</title>
        <authorList>
            <person name="Partida-Martinez L.P."/>
        </authorList>
    </citation>
    <scope>NUCLEOTIDE SEQUENCE [LARGE SCALE GENOMIC DNA]</scope>
    <source>
        <strain evidence="6 7">AS3.12</strain>
    </source>
</reference>
<keyword evidence="1 4" id="KW-0597">Phosphoprotein</keyword>
<proteinExistence type="predicted"/>
<dbReference type="PANTHER" id="PTHR44591">
    <property type="entry name" value="STRESS RESPONSE REGULATOR PROTEIN 1"/>
    <property type="match status" value="1"/>
</dbReference>
<evidence type="ECO:0000256" key="4">
    <source>
        <dbReference type="PROSITE-ProRule" id="PRU00169"/>
    </source>
</evidence>
<dbReference type="RefSeq" id="WP_184653649.1">
    <property type="nucleotide sequence ID" value="NZ_JACHBU010000001.1"/>
</dbReference>
<evidence type="ECO:0000259" key="5">
    <source>
        <dbReference type="PROSITE" id="PS50110"/>
    </source>
</evidence>
<feature type="modified residue" description="4-aspartylphosphate" evidence="4">
    <location>
        <position position="61"/>
    </location>
</feature>
<dbReference type="PROSITE" id="PS50110">
    <property type="entry name" value="RESPONSE_REGULATORY"/>
    <property type="match status" value="1"/>
</dbReference>
<accession>A0A7X0JIA4</accession>
<name>A0A7X0JIA4_9HYPH</name>
<dbReference type="Pfam" id="PF00072">
    <property type="entry name" value="Response_reg"/>
    <property type="match status" value="1"/>
</dbReference>
<dbReference type="AlphaFoldDB" id="A0A7X0JIA4"/>
<dbReference type="GO" id="GO:0000160">
    <property type="term" value="P:phosphorelay signal transduction system"/>
    <property type="evidence" value="ECO:0007669"/>
    <property type="project" value="InterPro"/>
</dbReference>
<keyword evidence="2" id="KW-0805">Transcription regulation</keyword>
<organism evidence="6 7">
    <name type="scientific">Rhizobium soli</name>
    <dbReference type="NCBI Taxonomy" id="424798"/>
    <lineage>
        <taxon>Bacteria</taxon>
        <taxon>Pseudomonadati</taxon>
        <taxon>Pseudomonadota</taxon>
        <taxon>Alphaproteobacteria</taxon>
        <taxon>Hyphomicrobiales</taxon>
        <taxon>Rhizobiaceae</taxon>
        <taxon>Rhizobium/Agrobacterium group</taxon>
        <taxon>Rhizobium</taxon>
    </lineage>
</organism>
<gene>
    <name evidence="6" type="ORF">F4695_000521</name>
</gene>
<evidence type="ECO:0000256" key="1">
    <source>
        <dbReference type="ARBA" id="ARBA00022553"/>
    </source>
</evidence>
<evidence type="ECO:0000256" key="2">
    <source>
        <dbReference type="ARBA" id="ARBA00023015"/>
    </source>
</evidence>
<dbReference type="Gene3D" id="3.40.50.2300">
    <property type="match status" value="1"/>
</dbReference>
<evidence type="ECO:0000313" key="6">
    <source>
        <dbReference type="EMBL" id="MBB6507202.1"/>
    </source>
</evidence>
<dbReference type="PANTHER" id="PTHR44591:SF3">
    <property type="entry name" value="RESPONSE REGULATORY DOMAIN-CONTAINING PROTEIN"/>
    <property type="match status" value="1"/>
</dbReference>
<keyword evidence="3" id="KW-0804">Transcription</keyword>
<dbReference type="InterPro" id="IPR050595">
    <property type="entry name" value="Bact_response_regulator"/>
</dbReference>
<feature type="domain" description="Response regulatory" evidence="5">
    <location>
        <begin position="11"/>
        <end position="124"/>
    </location>
</feature>
<sequence length="127" mass="14164">MGSHTPPSRHVVLVVEDEPLLLMMATDLVEEAGFEAVEARSADQAVEILQDRKDIRIVFTDIDMPGSMNGMRLAAMVRDRWPPIEIIIVSGHVKLGKDDMPARSVFYSKPYDAAKIAAQLHRMVSHL</sequence>
<comment type="caution">
    <text evidence="6">The sequence shown here is derived from an EMBL/GenBank/DDBJ whole genome shotgun (WGS) entry which is preliminary data.</text>
</comment>
<evidence type="ECO:0000256" key="3">
    <source>
        <dbReference type="ARBA" id="ARBA00023163"/>
    </source>
</evidence>
<dbReference type="Proteomes" id="UP000585437">
    <property type="component" value="Unassembled WGS sequence"/>
</dbReference>
<dbReference type="SMART" id="SM00448">
    <property type="entry name" value="REC"/>
    <property type="match status" value="1"/>
</dbReference>
<dbReference type="InterPro" id="IPR011006">
    <property type="entry name" value="CheY-like_superfamily"/>
</dbReference>